<dbReference type="STRING" id="376489.A5892_05860"/>
<keyword evidence="1" id="KW-0812">Transmembrane</keyword>
<evidence type="ECO:0008006" key="4">
    <source>
        <dbReference type="Google" id="ProtNLM"/>
    </source>
</evidence>
<gene>
    <name evidence="2" type="ORF">A5892_05860</name>
</gene>
<evidence type="ECO:0000313" key="2">
    <source>
        <dbReference type="EMBL" id="ANF59517.1"/>
    </source>
</evidence>
<proteinExistence type="predicted"/>
<reference evidence="2 3" key="1">
    <citation type="submission" date="2016-04" db="EMBL/GenBank/DDBJ databases">
        <title>Complete Genome Sequence of Halotalea alkalilenta IHB B 13600.</title>
        <authorList>
            <person name="Swarnkar M.K."/>
            <person name="Sharma A."/>
            <person name="Kaushal K."/>
            <person name="Soni R."/>
            <person name="Rana S."/>
            <person name="Singh A.K."/>
            <person name="Gulati A."/>
        </authorList>
    </citation>
    <scope>NUCLEOTIDE SEQUENCE [LARGE SCALE GENOMIC DNA]</scope>
    <source>
        <strain evidence="2 3">IHB B 13600</strain>
    </source>
</reference>
<protein>
    <recommendedName>
        <fullName evidence="4">DNA gyrase subunit B</fullName>
    </recommendedName>
</protein>
<dbReference type="Proteomes" id="UP000077875">
    <property type="component" value="Chromosome"/>
</dbReference>
<name>A0A172YJX3_9GAMM</name>
<feature type="transmembrane region" description="Helical" evidence="1">
    <location>
        <begin position="114"/>
        <end position="135"/>
    </location>
</feature>
<keyword evidence="1" id="KW-0472">Membrane</keyword>
<sequence>MILASIGTALALGWPLLVHWLQQHVDGRLLLAGGALLLLWRLPRLPALLAIAALLALSVFGSTRLGVHGYPVLVNLAMLYTFGASLLHGPPLVERLARLREPELSPRAIAYTRRVTQAWCLFFAINGAIAGFTVLRGDPVLWALYNGVISYLLIALMFCVEWLVRRRVQRADPQCSSA</sequence>
<keyword evidence="1" id="KW-1133">Transmembrane helix</keyword>
<accession>A0A172YJX3</accession>
<evidence type="ECO:0000256" key="1">
    <source>
        <dbReference type="SAM" id="Phobius"/>
    </source>
</evidence>
<dbReference type="KEGG" id="haa:A5892_05860"/>
<organism evidence="2 3">
    <name type="scientific">Halotalea alkalilenta</name>
    <dbReference type="NCBI Taxonomy" id="376489"/>
    <lineage>
        <taxon>Bacteria</taxon>
        <taxon>Pseudomonadati</taxon>
        <taxon>Pseudomonadota</taxon>
        <taxon>Gammaproteobacteria</taxon>
        <taxon>Oceanospirillales</taxon>
        <taxon>Halomonadaceae</taxon>
        <taxon>Halotalea</taxon>
    </lineage>
</organism>
<feature type="transmembrane region" description="Helical" evidence="1">
    <location>
        <begin position="141"/>
        <end position="164"/>
    </location>
</feature>
<evidence type="ECO:0000313" key="3">
    <source>
        <dbReference type="Proteomes" id="UP000077875"/>
    </source>
</evidence>
<dbReference type="AlphaFoldDB" id="A0A172YJX3"/>
<dbReference type="EMBL" id="CP015243">
    <property type="protein sequence ID" value="ANF59517.1"/>
    <property type="molecule type" value="Genomic_DNA"/>
</dbReference>
<feature type="transmembrane region" description="Helical" evidence="1">
    <location>
        <begin position="47"/>
        <end position="67"/>
    </location>
</feature>
<keyword evidence="3" id="KW-1185">Reference proteome</keyword>